<evidence type="ECO:0000313" key="3">
    <source>
        <dbReference type="Proteomes" id="UP000011761"/>
    </source>
</evidence>
<dbReference type="RefSeq" id="XP_007680094.1">
    <property type="nucleotide sequence ID" value="XM_007681904.1"/>
</dbReference>
<keyword evidence="3" id="KW-1185">Reference proteome</keyword>
<proteinExistence type="predicted"/>
<reference evidence="2 3" key="1">
    <citation type="journal article" date="2012" name="PLoS Pathog.">
        <title>Diverse lifestyles and strategies of plant pathogenesis encoded in the genomes of eighteen Dothideomycetes fungi.</title>
        <authorList>
            <person name="Ohm R.A."/>
            <person name="Feau N."/>
            <person name="Henrissat B."/>
            <person name="Schoch C.L."/>
            <person name="Horwitz B.A."/>
            <person name="Barry K.W."/>
            <person name="Condon B.J."/>
            <person name="Copeland A.C."/>
            <person name="Dhillon B."/>
            <person name="Glaser F."/>
            <person name="Hesse C.N."/>
            <person name="Kosti I."/>
            <person name="LaButti K."/>
            <person name="Lindquist E.A."/>
            <person name="Lucas S."/>
            <person name="Salamov A.A."/>
            <person name="Bradshaw R.E."/>
            <person name="Ciuffetti L."/>
            <person name="Hamelin R.C."/>
            <person name="Kema G.H.J."/>
            <person name="Lawrence C."/>
            <person name="Scott J.A."/>
            <person name="Spatafora J.W."/>
            <person name="Turgeon B.G."/>
            <person name="de Wit P.J.G.M."/>
            <person name="Zhong S."/>
            <person name="Goodwin S.B."/>
            <person name="Grigoriev I.V."/>
        </authorList>
    </citation>
    <scope>NUCLEOTIDE SEQUENCE [LARGE SCALE GENOMIC DNA]</scope>
    <source>
        <strain evidence="2 3">UAMH 10762</strain>
    </source>
</reference>
<dbReference type="GeneID" id="19110382"/>
<dbReference type="AlphaFoldDB" id="M2MMU0"/>
<evidence type="ECO:0000313" key="2">
    <source>
        <dbReference type="EMBL" id="EMC92753.1"/>
    </source>
</evidence>
<dbReference type="Proteomes" id="UP000011761">
    <property type="component" value="Unassembled WGS sequence"/>
</dbReference>
<dbReference type="HOGENOM" id="CLU_1749292_0_0_1"/>
<accession>M2MMU0</accession>
<feature type="compositionally biased region" description="Pro residues" evidence="1">
    <location>
        <begin position="78"/>
        <end position="91"/>
    </location>
</feature>
<feature type="region of interest" description="Disordered" evidence="1">
    <location>
        <begin position="72"/>
        <end position="149"/>
    </location>
</feature>
<dbReference type="KEGG" id="bcom:BAUCODRAFT_261437"/>
<sequence length="149" mass="16349">MAIMAGDCRHECERGSTSLPSRVTVASPTASADAGMRLDLRLDLHLPLASIHHKSPSPAVRTCYLTPSAQFTANEPIQNPPMPRKPPPPLQKSPYLTYNPHHHYRHHIQAPAQLPREAVLTTTTNPPSPSSGPKRNVAYSADNRRARKA</sequence>
<gene>
    <name evidence="2" type="ORF">BAUCODRAFT_261437</name>
</gene>
<name>M2MMU0_BAUPA</name>
<protein>
    <submittedName>
        <fullName evidence="2">Uncharacterized protein</fullName>
    </submittedName>
</protein>
<evidence type="ECO:0000256" key="1">
    <source>
        <dbReference type="SAM" id="MobiDB-lite"/>
    </source>
</evidence>
<dbReference type="EMBL" id="KB445561">
    <property type="protein sequence ID" value="EMC92753.1"/>
    <property type="molecule type" value="Genomic_DNA"/>
</dbReference>
<organism evidence="2 3">
    <name type="scientific">Baudoinia panamericana (strain UAMH 10762)</name>
    <name type="common">Angels' share fungus</name>
    <name type="synonym">Baudoinia compniacensis (strain UAMH 10762)</name>
    <dbReference type="NCBI Taxonomy" id="717646"/>
    <lineage>
        <taxon>Eukaryota</taxon>
        <taxon>Fungi</taxon>
        <taxon>Dikarya</taxon>
        <taxon>Ascomycota</taxon>
        <taxon>Pezizomycotina</taxon>
        <taxon>Dothideomycetes</taxon>
        <taxon>Dothideomycetidae</taxon>
        <taxon>Mycosphaerellales</taxon>
        <taxon>Teratosphaeriaceae</taxon>
        <taxon>Baudoinia</taxon>
    </lineage>
</organism>